<protein>
    <submittedName>
        <fullName evidence="1">Uncharacterized protein</fullName>
    </submittedName>
</protein>
<keyword evidence="2" id="KW-1185">Reference proteome</keyword>
<name>A0AAE7WC93_9CAUD</name>
<evidence type="ECO:0000313" key="1">
    <source>
        <dbReference type="EMBL" id="QYA57254.1"/>
    </source>
</evidence>
<organism evidence="1 2">
    <name type="scientific">Hafnia phage vB_HpaM_Zyzzx</name>
    <dbReference type="NCBI Taxonomy" id="2836109"/>
    <lineage>
        <taxon>Viruses</taxon>
        <taxon>Duplodnaviria</taxon>
        <taxon>Heunggongvirae</taxon>
        <taxon>Uroviricota</taxon>
        <taxon>Caudoviricetes</taxon>
        <taxon>Andersonviridae</taxon>
        <taxon>Andersonviridae incertae sedis</taxon>
        <taxon>Daniellevirus</taxon>
        <taxon>Daniellevirus Zyzzx</taxon>
    </lineage>
</organism>
<sequence length="116" mass="13900">MESKINYTVIVKDPSTEDASQDFLTKQDYNISASIIFRDPLFNRTDLEYENILLAVLYKFGFDIEKDISVTPCTHRNHFGEIVSCDMFMGRERKDARWKKLKYYRLHNNRLPHLYR</sequence>
<evidence type="ECO:0000313" key="2">
    <source>
        <dbReference type="Proteomes" id="UP000827415"/>
    </source>
</evidence>
<dbReference type="Proteomes" id="UP000827415">
    <property type="component" value="Segment"/>
</dbReference>
<gene>
    <name evidence="1" type="ORF">ZYZZX_26</name>
</gene>
<accession>A0AAE7WC93</accession>
<dbReference type="EMBL" id="MW749004">
    <property type="protein sequence ID" value="QYA57254.1"/>
    <property type="molecule type" value="Genomic_DNA"/>
</dbReference>
<proteinExistence type="predicted"/>
<reference evidence="1 2" key="1">
    <citation type="submission" date="2021-03" db="EMBL/GenBank/DDBJ databases">
        <authorList>
            <person name="Thompson D.W."/>
            <person name="Brown H.M.F."/>
            <person name="Thompson S.D."/>
            <person name="Grose J.H."/>
        </authorList>
    </citation>
    <scope>NUCLEOTIDE SEQUENCE [LARGE SCALE GENOMIC DNA]</scope>
</reference>